<evidence type="ECO:0000256" key="1">
    <source>
        <dbReference type="ARBA" id="ARBA00001526"/>
    </source>
</evidence>
<protein>
    <recommendedName>
        <fullName evidence="6">beta-lactamase</fullName>
        <ecNumber evidence="6">3.5.2.6</ecNumber>
    </recommendedName>
</protein>
<dbReference type="PANTHER" id="PTHR42951:SF4">
    <property type="entry name" value="ACYL-COENZYME A THIOESTERASE MBLAC2"/>
    <property type="match status" value="1"/>
</dbReference>
<dbReference type="InterPro" id="IPR058199">
    <property type="entry name" value="BlaB//VIM/IMP-1"/>
</dbReference>
<evidence type="ECO:0000256" key="12">
    <source>
        <dbReference type="ARBA" id="ARBA00023251"/>
    </source>
</evidence>
<feature type="domain" description="Metallo-beta-lactamase" evidence="14">
    <location>
        <begin position="54"/>
        <end position="222"/>
    </location>
</feature>
<evidence type="ECO:0000256" key="2">
    <source>
        <dbReference type="ARBA" id="ARBA00001947"/>
    </source>
</evidence>
<reference evidence="15 16" key="1">
    <citation type="submission" date="2023-03" db="EMBL/GenBank/DDBJ databases">
        <title>Draft genome sequence of Thalassotalea insulae KCTC 62186T.</title>
        <authorList>
            <person name="Sawabe T."/>
        </authorList>
    </citation>
    <scope>NUCLEOTIDE SEQUENCE [LARGE SCALE GENOMIC DNA]</scope>
    <source>
        <strain evidence="15 16">KCTC 62186</strain>
    </source>
</reference>
<keyword evidence="11" id="KW-0862">Zinc</keyword>
<evidence type="ECO:0000256" key="11">
    <source>
        <dbReference type="ARBA" id="ARBA00022833"/>
    </source>
</evidence>
<feature type="signal peptide" evidence="13">
    <location>
        <begin position="1"/>
        <end position="24"/>
    </location>
</feature>
<dbReference type="EC" id="3.5.2.6" evidence="6"/>
<evidence type="ECO:0000256" key="5">
    <source>
        <dbReference type="ARBA" id="ARBA00011245"/>
    </source>
</evidence>
<feature type="chain" id="PRO_5046026590" description="beta-lactamase" evidence="13">
    <location>
        <begin position="25"/>
        <end position="248"/>
    </location>
</feature>
<keyword evidence="9" id="KW-0574">Periplasm</keyword>
<dbReference type="Gene3D" id="3.60.15.10">
    <property type="entry name" value="Ribonuclease Z/Hydroxyacylglutathione hydrolase-like"/>
    <property type="match status" value="1"/>
</dbReference>
<dbReference type="Proteomes" id="UP001157186">
    <property type="component" value="Unassembled WGS sequence"/>
</dbReference>
<evidence type="ECO:0000313" key="16">
    <source>
        <dbReference type="Proteomes" id="UP001157186"/>
    </source>
</evidence>
<comment type="similarity">
    <text evidence="4">Belongs to the metallo-beta-lactamase superfamily. Class-B beta-lactamase family.</text>
</comment>
<dbReference type="InterPro" id="IPR036866">
    <property type="entry name" value="RibonucZ/Hydroxyglut_hydro"/>
</dbReference>
<evidence type="ECO:0000256" key="10">
    <source>
        <dbReference type="ARBA" id="ARBA00022801"/>
    </source>
</evidence>
<dbReference type="PANTHER" id="PTHR42951">
    <property type="entry name" value="METALLO-BETA-LACTAMASE DOMAIN-CONTAINING"/>
    <property type="match status" value="1"/>
</dbReference>
<evidence type="ECO:0000256" key="13">
    <source>
        <dbReference type="SAM" id="SignalP"/>
    </source>
</evidence>
<evidence type="ECO:0000256" key="3">
    <source>
        <dbReference type="ARBA" id="ARBA00004418"/>
    </source>
</evidence>
<evidence type="ECO:0000256" key="8">
    <source>
        <dbReference type="ARBA" id="ARBA00022729"/>
    </source>
</evidence>
<comment type="cofactor">
    <cofactor evidence="2">
        <name>Zn(2+)</name>
        <dbReference type="ChEBI" id="CHEBI:29105"/>
    </cofactor>
</comment>
<dbReference type="Pfam" id="PF00753">
    <property type="entry name" value="Lactamase_B"/>
    <property type="match status" value="1"/>
</dbReference>
<evidence type="ECO:0000256" key="7">
    <source>
        <dbReference type="ARBA" id="ARBA00022723"/>
    </source>
</evidence>
<name>A0ABQ6GY66_9GAMM</name>
<organism evidence="15 16">
    <name type="scientific">Thalassotalea insulae</name>
    <dbReference type="NCBI Taxonomy" id="2056778"/>
    <lineage>
        <taxon>Bacteria</taxon>
        <taxon>Pseudomonadati</taxon>
        <taxon>Pseudomonadota</taxon>
        <taxon>Gammaproteobacteria</taxon>
        <taxon>Alteromonadales</taxon>
        <taxon>Colwelliaceae</taxon>
        <taxon>Thalassotalea</taxon>
    </lineage>
</organism>
<keyword evidence="10" id="KW-0378">Hydrolase</keyword>
<sequence>MTNTVIKALSTLFFLIIFNSGALAKEQTLEISPLTEDVYQFISYLTVEPWGRVGASGLLVKDGSDVYMIDTPWTEGDTRQLVEWIQSKALNLRAAVATHFHRDASGGIKLLNQLNIPTYATQLTNELMVNAGRENANHQIDTEVFQLLKDRIEVFYPGAGHSQDNIVVWLSKEQMLFGGCLVRSLGAKTMGNIADASIEDWAGSIEHILQRYSNIKQVIPGHGQVGSIELLLHTKSLATMAKQKLAIE</sequence>
<dbReference type="NCBIfam" id="NF033088">
    <property type="entry name" value="bla_subclass_B1"/>
    <property type="match status" value="1"/>
</dbReference>
<dbReference type="SMART" id="SM00849">
    <property type="entry name" value="Lactamase_B"/>
    <property type="match status" value="1"/>
</dbReference>
<evidence type="ECO:0000313" key="15">
    <source>
        <dbReference type="EMBL" id="GLX80269.1"/>
    </source>
</evidence>
<keyword evidence="8 13" id="KW-0732">Signal</keyword>
<keyword evidence="16" id="KW-1185">Reference proteome</keyword>
<dbReference type="RefSeq" id="WP_284246243.1">
    <property type="nucleotide sequence ID" value="NZ_BSST01000001.1"/>
</dbReference>
<evidence type="ECO:0000256" key="4">
    <source>
        <dbReference type="ARBA" id="ARBA00005250"/>
    </source>
</evidence>
<comment type="caution">
    <text evidence="15">The sequence shown here is derived from an EMBL/GenBank/DDBJ whole genome shotgun (WGS) entry which is preliminary data.</text>
</comment>
<evidence type="ECO:0000259" key="14">
    <source>
        <dbReference type="SMART" id="SM00849"/>
    </source>
</evidence>
<dbReference type="InterPro" id="IPR001279">
    <property type="entry name" value="Metallo-B-lactamas"/>
</dbReference>
<evidence type="ECO:0000256" key="6">
    <source>
        <dbReference type="ARBA" id="ARBA00012865"/>
    </source>
</evidence>
<proteinExistence type="inferred from homology"/>
<comment type="catalytic activity">
    <reaction evidence="1">
        <text>a beta-lactam + H2O = a substituted beta-amino acid</text>
        <dbReference type="Rhea" id="RHEA:20401"/>
        <dbReference type="ChEBI" id="CHEBI:15377"/>
        <dbReference type="ChEBI" id="CHEBI:35627"/>
        <dbReference type="ChEBI" id="CHEBI:140347"/>
        <dbReference type="EC" id="3.5.2.6"/>
    </reaction>
</comment>
<comment type="subunit">
    <text evidence="5">Monomer.</text>
</comment>
<keyword evidence="12" id="KW-0046">Antibiotic resistance</keyword>
<keyword evidence="7" id="KW-0479">Metal-binding</keyword>
<accession>A0ABQ6GY66</accession>
<dbReference type="NCBIfam" id="NF012229">
    <property type="entry name" value="bla_class_B_core"/>
    <property type="match status" value="1"/>
</dbReference>
<gene>
    <name evidence="15" type="ORF">tinsulaeT_36090</name>
</gene>
<dbReference type="InterPro" id="IPR050855">
    <property type="entry name" value="NDM-1-like"/>
</dbReference>
<comment type="subcellular location">
    <subcellularLocation>
        <location evidence="3">Periplasm</location>
    </subcellularLocation>
</comment>
<dbReference type="EMBL" id="BSST01000001">
    <property type="protein sequence ID" value="GLX80269.1"/>
    <property type="molecule type" value="Genomic_DNA"/>
</dbReference>
<evidence type="ECO:0000256" key="9">
    <source>
        <dbReference type="ARBA" id="ARBA00022764"/>
    </source>
</evidence>
<dbReference type="SUPFAM" id="SSF56281">
    <property type="entry name" value="Metallo-hydrolase/oxidoreductase"/>
    <property type="match status" value="1"/>
</dbReference>